<dbReference type="SUPFAM" id="SSF88874">
    <property type="entry name" value="Receptor-binding domain of short tail fibre protein gp12"/>
    <property type="match status" value="1"/>
</dbReference>
<dbReference type="AlphaFoldDB" id="A0A840CI71"/>
<dbReference type="RefSeq" id="WP_183305837.1">
    <property type="nucleotide sequence ID" value="NZ_JACIEP010000002.1"/>
</dbReference>
<dbReference type="InterPro" id="IPR044916">
    <property type="entry name" value="Short_tail_fibre_C_sf"/>
</dbReference>
<accession>A0A840CI71</accession>
<dbReference type="InterPro" id="IPR011083">
    <property type="entry name" value="Phage_tail_collar_dom"/>
</dbReference>
<dbReference type="EMBL" id="JACIEP010000002">
    <property type="protein sequence ID" value="MBB4034901.1"/>
    <property type="molecule type" value="Genomic_DNA"/>
</dbReference>
<evidence type="ECO:0000259" key="1">
    <source>
        <dbReference type="Pfam" id="PF07484"/>
    </source>
</evidence>
<name>A0A840CI71_9BACT</name>
<organism evidence="2 3">
    <name type="scientific">Dysgonomonas hofstadii</name>
    <dbReference type="NCBI Taxonomy" id="637886"/>
    <lineage>
        <taxon>Bacteria</taxon>
        <taxon>Pseudomonadati</taxon>
        <taxon>Bacteroidota</taxon>
        <taxon>Bacteroidia</taxon>
        <taxon>Bacteroidales</taxon>
        <taxon>Dysgonomonadaceae</taxon>
        <taxon>Dysgonomonas</taxon>
    </lineage>
</organism>
<dbReference type="Pfam" id="PF07484">
    <property type="entry name" value="Collar"/>
    <property type="match status" value="1"/>
</dbReference>
<evidence type="ECO:0000313" key="2">
    <source>
        <dbReference type="EMBL" id="MBB4034901.1"/>
    </source>
</evidence>
<evidence type="ECO:0000313" key="3">
    <source>
        <dbReference type="Proteomes" id="UP000555103"/>
    </source>
</evidence>
<gene>
    <name evidence="2" type="ORF">GGR21_000788</name>
</gene>
<protein>
    <submittedName>
        <fullName evidence="2">Microcystin-dependent protein</fullName>
    </submittedName>
</protein>
<keyword evidence="3" id="KW-1185">Reference proteome</keyword>
<reference evidence="2 3" key="1">
    <citation type="submission" date="2020-08" db="EMBL/GenBank/DDBJ databases">
        <title>Genomic Encyclopedia of Type Strains, Phase IV (KMG-IV): sequencing the most valuable type-strain genomes for metagenomic binning, comparative biology and taxonomic classification.</title>
        <authorList>
            <person name="Goeker M."/>
        </authorList>
    </citation>
    <scope>NUCLEOTIDE SEQUENCE [LARGE SCALE GENOMIC DNA]</scope>
    <source>
        <strain evidence="2 3">DSM 104969</strain>
    </source>
</reference>
<dbReference type="InterPro" id="IPR037053">
    <property type="entry name" value="Phage_tail_collar_dom_sf"/>
</dbReference>
<feature type="domain" description="Phage tail collar" evidence="1">
    <location>
        <begin position="136"/>
        <end position="194"/>
    </location>
</feature>
<dbReference type="Gene3D" id="3.90.1340.10">
    <property type="entry name" value="Phage tail collar domain"/>
    <property type="match status" value="1"/>
</dbReference>
<dbReference type="Gene3D" id="4.10.1070.10">
    <property type="entry name" value="receptor-binding domain of the bacteriophage t4 short tail fibre, domain 2"/>
    <property type="match status" value="1"/>
</dbReference>
<proteinExistence type="predicted"/>
<comment type="caution">
    <text evidence="2">The sequence shown here is derived from an EMBL/GenBank/DDBJ whole genome shotgun (WGS) entry which is preliminary data.</text>
</comment>
<dbReference type="Proteomes" id="UP000555103">
    <property type="component" value="Unassembled WGS sequence"/>
</dbReference>
<dbReference type="CDD" id="cd22641">
    <property type="entry name" value="C24-like"/>
    <property type="match status" value="1"/>
</dbReference>
<sequence>MDSINFLGKADFPISSQTMEMLQGMTQLAGALAILGGPNYILTGCNESGVGVVSPGIIVIGGQPYAFLGGNKKAKITIQETKENLIAFGVEYPEARTKRAVVFSDTGEYVWADFERVPTNLELKTLFQSIKGDAPGTVKMWAGQVSKIPVGYMLCNGDELLISAYPDLFDTLGVSFGGNGISSFKLPDLRGRFVVSYDSSDTDYNEINSSKKGGSKTAKLIESNLPPHKHIMPWGENVNVDWNPPWGYAQDYMGNRRGSNGNDNDNSWAYTSPVGDSVPFDIRPPYFTLAYIIKVTA</sequence>